<sequence>MGTFFQKDKNPGSKVYSRFAGVACLAALFFFIIGWFNEGYDTPIMNAIGTACLGVAFLFFALWYKSKGDKMNVYLFIFTSLIWFWLAADRIFEG</sequence>
<protein>
    <submittedName>
        <fullName evidence="2">Uncharacterized protein</fullName>
    </submittedName>
</protein>
<feature type="transmembrane region" description="Helical" evidence="1">
    <location>
        <begin position="15"/>
        <end position="37"/>
    </location>
</feature>
<dbReference type="EMBL" id="JAUHTR010000005">
    <property type="protein sequence ID" value="MDN4525058.1"/>
    <property type="molecule type" value="Genomic_DNA"/>
</dbReference>
<keyword evidence="1" id="KW-0812">Transmembrane</keyword>
<keyword evidence="1" id="KW-0472">Membrane</keyword>
<comment type="caution">
    <text evidence="2">The sequence shown here is derived from an EMBL/GenBank/DDBJ whole genome shotgun (WGS) entry which is preliminary data.</text>
</comment>
<feature type="transmembrane region" description="Helical" evidence="1">
    <location>
        <begin position="43"/>
        <end position="64"/>
    </location>
</feature>
<dbReference type="RefSeq" id="WP_301166099.1">
    <property type="nucleotide sequence ID" value="NZ_JAUHTR010000005.1"/>
</dbReference>
<dbReference type="Proteomes" id="UP001172721">
    <property type="component" value="Unassembled WGS sequence"/>
</dbReference>
<keyword evidence="1" id="KW-1133">Transmembrane helix</keyword>
<evidence type="ECO:0000313" key="2">
    <source>
        <dbReference type="EMBL" id="MDN4525058.1"/>
    </source>
</evidence>
<reference evidence="2" key="1">
    <citation type="submission" date="2023-07" db="EMBL/GenBank/DDBJ databases">
        <title>Fictibacillus sp. isolated from freshwater pond.</title>
        <authorList>
            <person name="Kirdat K."/>
            <person name="Bhat A."/>
            <person name="Mourya A."/>
            <person name="Yadav A."/>
        </authorList>
    </citation>
    <scope>NUCLEOTIDE SEQUENCE</scope>
    <source>
        <strain evidence="2">NE201</strain>
    </source>
</reference>
<accession>A0ABT8HW97</accession>
<organism evidence="2 3">
    <name type="scientific">Fictibacillus fluitans</name>
    <dbReference type="NCBI Taxonomy" id="3058422"/>
    <lineage>
        <taxon>Bacteria</taxon>
        <taxon>Bacillati</taxon>
        <taxon>Bacillota</taxon>
        <taxon>Bacilli</taxon>
        <taxon>Bacillales</taxon>
        <taxon>Fictibacillaceae</taxon>
        <taxon>Fictibacillus</taxon>
    </lineage>
</organism>
<name>A0ABT8HW97_9BACL</name>
<proteinExistence type="predicted"/>
<keyword evidence="3" id="KW-1185">Reference proteome</keyword>
<gene>
    <name evidence="2" type="ORF">QYB97_11250</name>
</gene>
<evidence type="ECO:0000313" key="3">
    <source>
        <dbReference type="Proteomes" id="UP001172721"/>
    </source>
</evidence>
<feature type="transmembrane region" description="Helical" evidence="1">
    <location>
        <begin position="71"/>
        <end position="88"/>
    </location>
</feature>
<evidence type="ECO:0000256" key="1">
    <source>
        <dbReference type="SAM" id="Phobius"/>
    </source>
</evidence>